<dbReference type="KEGG" id="pcea:J3359_09440"/>
<sequence>MKTLPTSEFKILLLIIRRTTGMVDRNDNTKRVQRAWMSQKLFKMCCNLSGRAVSTGIDYLVKKGLIEVTDFNGNILDTPKQRRGKLRLYFASRLRLDSKESPKKKNKACELNCNNPVTPVHTIKLTEIKPSCDMITQGVKRLSDTERYQEIQQKIANTAHQRTD</sequence>
<gene>
    <name evidence="1" type="ORF">J3359_09440</name>
</gene>
<dbReference type="RefSeq" id="WP_208076668.1">
    <property type="nucleotide sequence ID" value="NZ_CP071869.1"/>
</dbReference>
<evidence type="ECO:0000313" key="1">
    <source>
        <dbReference type="EMBL" id="QTE21072.1"/>
    </source>
</evidence>
<accession>A0A975CNR6</accession>
<dbReference type="AlphaFoldDB" id="A0A975CNR6"/>
<keyword evidence="2" id="KW-1185">Reference proteome</keyword>
<dbReference type="InterPro" id="IPR036388">
    <property type="entry name" value="WH-like_DNA-bd_sf"/>
</dbReference>
<name>A0A975CNR6_9FLAO</name>
<organism evidence="1 2">
    <name type="scientific">Polaribacter cellanae</name>
    <dbReference type="NCBI Taxonomy" id="2818493"/>
    <lineage>
        <taxon>Bacteria</taxon>
        <taxon>Pseudomonadati</taxon>
        <taxon>Bacteroidota</taxon>
        <taxon>Flavobacteriia</taxon>
        <taxon>Flavobacteriales</taxon>
        <taxon>Flavobacteriaceae</taxon>
    </lineage>
</organism>
<reference evidence="1 2" key="1">
    <citation type="submission" date="2021-03" db="EMBL/GenBank/DDBJ databases">
        <title>Complete genome of Polaribacter_sp.SM13.</title>
        <authorList>
            <person name="Jeong S.W."/>
            <person name="Bae J.W."/>
        </authorList>
    </citation>
    <scope>NUCLEOTIDE SEQUENCE [LARGE SCALE GENOMIC DNA]</scope>
    <source>
        <strain evidence="1 2">SM13</strain>
    </source>
</reference>
<dbReference type="Proteomes" id="UP000663920">
    <property type="component" value="Chromosome"/>
</dbReference>
<evidence type="ECO:0000313" key="2">
    <source>
        <dbReference type="Proteomes" id="UP000663920"/>
    </source>
</evidence>
<proteinExistence type="predicted"/>
<dbReference type="Gene3D" id="1.10.10.10">
    <property type="entry name" value="Winged helix-like DNA-binding domain superfamily/Winged helix DNA-binding domain"/>
    <property type="match status" value="1"/>
</dbReference>
<dbReference type="EMBL" id="CP071869">
    <property type="protein sequence ID" value="QTE21072.1"/>
    <property type="molecule type" value="Genomic_DNA"/>
</dbReference>
<protein>
    <submittedName>
        <fullName evidence="1">Uncharacterized protein</fullName>
    </submittedName>
</protein>